<dbReference type="InterPro" id="IPR027417">
    <property type="entry name" value="P-loop_NTPase"/>
</dbReference>
<comment type="caution">
    <text evidence="1">The sequence shown here is derived from an EMBL/GenBank/DDBJ whole genome shotgun (WGS) entry which is preliminary data.</text>
</comment>
<dbReference type="Proteomes" id="UP000430564">
    <property type="component" value="Unassembled WGS sequence"/>
</dbReference>
<dbReference type="Pfam" id="PF13177">
    <property type="entry name" value="DNA_pol3_delta2"/>
    <property type="match status" value="1"/>
</dbReference>
<dbReference type="InterPro" id="IPR050238">
    <property type="entry name" value="DNA_Rep/Repair_Clamp_Loader"/>
</dbReference>
<dbReference type="AlphaFoldDB" id="A0A6I1EJW6"/>
<sequence>MALVPYSWLEKPAEALNAMRDRMPNAILLYGAPGTGLYELGLAFSKSLFCEHPAADGTPCGKCRGCQLTHAGTHPDFRQVLSEFMCAEWDVPYTAADNERPEAKKKLSREIRIHQIRVLSDFLSLNANQGGRRIILVYPADKVRAEAAASLLKSMEEPPEGLTWILVAEKLDDVLPTIRSRSRLVRAPSPSREEALEFLRSRKVKNAEEALAFAGGAPMPALRANDDERLSPKTEAAALDLLRAGPDLSPDLVVRTLAPDLTVPAFSLLLLRWAHDLMRVSSGLEPHFLPGEAAALRKLAGLTTPAKAAKFADFAETVRRSADHPLNSRQVWEQTFFRYRDVFTKR</sequence>
<reference evidence="1 2" key="1">
    <citation type="submission" date="2019-10" db="EMBL/GenBank/DDBJ databases">
        <title>Genome diversity of Sutterella seckii.</title>
        <authorList>
            <person name="Chaplin A.V."/>
            <person name="Sokolova S.R."/>
            <person name="Mosin K.A."/>
            <person name="Ivanova E.L."/>
            <person name="Kochetkova T.O."/>
            <person name="Goltsov A.Y."/>
            <person name="Trofimov D.Y."/>
            <person name="Efimov B.A."/>
        </authorList>
    </citation>
    <scope>NUCLEOTIDE SEQUENCE [LARGE SCALE GENOMIC DNA]</scope>
    <source>
        <strain evidence="1 2">ASD393</strain>
    </source>
</reference>
<dbReference type="GO" id="GO:0009360">
    <property type="term" value="C:DNA polymerase III complex"/>
    <property type="evidence" value="ECO:0007669"/>
    <property type="project" value="TreeGrafter"/>
</dbReference>
<dbReference type="EMBL" id="WEHX01000036">
    <property type="protein sequence ID" value="KAB7660136.1"/>
    <property type="molecule type" value="Genomic_DNA"/>
</dbReference>
<evidence type="ECO:0000313" key="1">
    <source>
        <dbReference type="EMBL" id="KAB7660136.1"/>
    </source>
</evidence>
<dbReference type="SUPFAM" id="SSF52540">
    <property type="entry name" value="P-loop containing nucleoside triphosphate hydrolases"/>
    <property type="match status" value="1"/>
</dbReference>
<protein>
    <submittedName>
        <fullName evidence="1">DNA polymerase III subunit delta</fullName>
    </submittedName>
</protein>
<dbReference type="PANTHER" id="PTHR11669:SF8">
    <property type="entry name" value="DNA POLYMERASE III SUBUNIT DELTA"/>
    <property type="match status" value="1"/>
</dbReference>
<dbReference type="GO" id="GO:0006261">
    <property type="term" value="P:DNA-templated DNA replication"/>
    <property type="evidence" value="ECO:0007669"/>
    <property type="project" value="TreeGrafter"/>
</dbReference>
<organism evidence="1 2">
    <name type="scientific">Sutterella seckii</name>
    <dbReference type="NCBI Taxonomy" id="1944635"/>
    <lineage>
        <taxon>Bacteria</taxon>
        <taxon>Pseudomonadati</taxon>
        <taxon>Pseudomonadota</taxon>
        <taxon>Betaproteobacteria</taxon>
        <taxon>Burkholderiales</taxon>
        <taxon>Sutterellaceae</taxon>
        <taxon>Sutterella</taxon>
    </lineage>
</organism>
<dbReference type="OrthoDB" id="9811073at2"/>
<dbReference type="PANTHER" id="PTHR11669">
    <property type="entry name" value="REPLICATION FACTOR C / DNA POLYMERASE III GAMMA-TAU SUBUNIT"/>
    <property type="match status" value="1"/>
</dbReference>
<gene>
    <name evidence="1" type="ORF">GBM95_06630</name>
</gene>
<evidence type="ECO:0000313" key="2">
    <source>
        <dbReference type="Proteomes" id="UP000430564"/>
    </source>
</evidence>
<accession>A0A6I1EJW6</accession>
<name>A0A6I1EJW6_9BURK</name>
<dbReference type="Gene3D" id="3.40.50.300">
    <property type="entry name" value="P-loop containing nucleotide triphosphate hydrolases"/>
    <property type="match status" value="1"/>
</dbReference>
<dbReference type="RefSeq" id="WP_152158390.1">
    <property type="nucleotide sequence ID" value="NZ_WEHX01000036.1"/>
</dbReference>
<proteinExistence type="predicted"/>